<reference evidence="1 2" key="1">
    <citation type="submission" date="2015-09" db="EMBL/GenBank/DDBJ databases">
        <title>Trachymyrmex zeteki WGS genome.</title>
        <authorList>
            <person name="Nygaard S."/>
            <person name="Hu H."/>
            <person name="Boomsma J."/>
            <person name="Zhang G."/>
        </authorList>
    </citation>
    <scope>NUCLEOTIDE SEQUENCE [LARGE SCALE GENOMIC DNA]</scope>
    <source>
        <strain evidence="1">Tzet28-1</strain>
        <tissue evidence="1">Whole body</tissue>
    </source>
</reference>
<evidence type="ECO:0000313" key="1">
    <source>
        <dbReference type="EMBL" id="KYQ54612.1"/>
    </source>
</evidence>
<protein>
    <submittedName>
        <fullName evidence="1">Uncharacterized protein</fullName>
    </submittedName>
</protein>
<organism evidence="1 2">
    <name type="scientific">Mycetomoellerius zeteki</name>
    <dbReference type="NCBI Taxonomy" id="64791"/>
    <lineage>
        <taxon>Eukaryota</taxon>
        <taxon>Metazoa</taxon>
        <taxon>Ecdysozoa</taxon>
        <taxon>Arthropoda</taxon>
        <taxon>Hexapoda</taxon>
        <taxon>Insecta</taxon>
        <taxon>Pterygota</taxon>
        <taxon>Neoptera</taxon>
        <taxon>Endopterygota</taxon>
        <taxon>Hymenoptera</taxon>
        <taxon>Apocrita</taxon>
        <taxon>Aculeata</taxon>
        <taxon>Formicoidea</taxon>
        <taxon>Formicidae</taxon>
        <taxon>Myrmicinae</taxon>
        <taxon>Mycetomoellerius</taxon>
    </lineage>
</organism>
<evidence type="ECO:0000313" key="2">
    <source>
        <dbReference type="Proteomes" id="UP000075809"/>
    </source>
</evidence>
<dbReference type="AlphaFoldDB" id="A0A151X2L0"/>
<gene>
    <name evidence="1" type="ORF">ALC60_06528</name>
</gene>
<dbReference type="EMBL" id="KQ982578">
    <property type="protein sequence ID" value="KYQ54612.1"/>
    <property type="molecule type" value="Genomic_DNA"/>
</dbReference>
<keyword evidence="2" id="KW-1185">Reference proteome</keyword>
<sequence>MKNRVCRGGSHPPPRAEVSRRLRLRDSPTLRDLGNALSPAKANLLDGNTCEPGTSLYVSVCVSMQYYVSKELLKREARTSGFRCWDSRLLEEYRRMSFHTAKPIADSGTYWDSITATSAKHAIPTPLKDYPSRCYITKKKNLPRGTFTQITTTTHFSLRISVSKLCTTYRNAHRDWPPSIIQSLYQHDVCYRDVIKCPAVQATTPSGISTHPLSVSRNNIPFHLKRRDLIQAQQRPLNHPL</sequence>
<proteinExistence type="predicted"/>
<dbReference type="Proteomes" id="UP000075809">
    <property type="component" value="Unassembled WGS sequence"/>
</dbReference>
<accession>A0A151X2L0</accession>
<name>A0A151X2L0_9HYME</name>